<organism evidence="2 3">
    <name type="scientific">Pseudoalteromonas rubra</name>
    <dbReference type="NCBI Taxonomy" id="43658"/>
    <lineage>
        <taxon>Bacteria</taxon>
        <taxon>Pseudomonadati</taxon>
        <taxon>Pseudomonadota</taxon>
        <taxon>Gammaproteobacteria</taxon>
        <taxon>Alteromonadales</taxon>
        <taxon>Pseudoalteromonadaceae</taxon>
        <taxon>Pseudoalteromonas</taxon>
    </lineage>
</organism>
<gene>
    <name evidence="2" type="ORF">AC626_24820</name>
</gene>
<protein>
    <submittedName>
        <fullName evidence="2">Uncharacterized protein</fullName>
    </submittedName>
</protein>
<feature type="region of interest" description="Disordered" evidence="1">
    <location>
        <begin position="122"/>
        <end position="154"/>
    </location>
</feature>
<dbReference type="Proteomes" id="UP000036850">
    <property type="component" value="Unassembled WGS sequence"/>
</dbReference>
<evidence type="ECO:0000256" key="1">
    <source>
        <dbReference type="SAM" id="MobiDB-lite"/>
    </source>
</evidence>
<evidence type="ECO:0000313" key="3">
    <source>
        <dbReference type="Proteomes" id="UP000036850"/>
    </source>
</evidence>
<feature type="compositionally biased region" description="Polar residues" evidence="1">
    <location>
        <begin position="142"/>
        <end position="154"/>
    </location>
</feature>
<dbReference type="AlphaFoldDB" id="A0A0L0ELH3"/>
<reference evidence="3" key="1">
    <citation type="submission" date="2015-07" db="EMBL/GenBank/DDBJ databases">
        <title>Draft genome sequence of a Pseudoalteromonas rubra strain, OCN096, isolated from Kaneohe Bay, Oahu, Hawaii.</title>
        <authorList>
            <person name="Beurmann S."/>
            <person name="Ushijima B."/>
            <person name="Belcaid M."/>
            <person name="Callahan S.M."/>
            <person name="Aeby G.S."/>
        </authorList>
    </citation>
    <scope>NUCLEOTIDE SEQUENCE [LARGE SCALE GENOMIC DNA]</scope>
    <source>
        <strain evidence="3">OCN096</strain>
    </source>
</reference>
<evidence type="ECO:0000313" key="2">
    <source>
        <dbReference type="EMBL" id="KNC65165.1"/>
    </source>
</evidence>
<accession>A0A0L0ELH3</accession>
<feature type="non-terminal residue" evidence="2">
    <location>
        <position position="1"/>
    </location>
</feature>
<dbReference type="EMBL" id="LFZX01000374">
    <property type="protein sequence ID" value="KNC65165.1"/>
    <property type="molecule type" value="Genomic_DNA"/>
</dbReference>
<name>A0A0L0ELH3_9GAMM</name>
<comment type="caution">
    <text evidence="2">The sequence shown here is derived from an EMBL/GenBank/DDBJ whole genome shotgun (WGS) entry which is preliminary data.</text>
</comment>
<proteinExistence type="predicted"/>
<dbReference type="PATRIC" id="fig|43658.6.peg.3714"/>
<sequence>QNQFINPFNLAAGTASAFAELSGNNKSRAHTVARVGNFVGDALNYHTVWQAANDDTLSGSQKAQVIGGTLGGMFSAKAVSGLMEKSRNPWLKMAAPLAGFITNAVVGSQIGSWFSEEKAAESGEDAAGKANLANPPEALSGLQGTAIPQTTPESENGVKAHQAAQVTVNANITVNARSGEQAQDIAIQVKQILEQQQQQAIRDLNARYFNQVA</sequence>